<dbReference type="Gene3D" id="3.40.47.10">
    <property type="match status" value="1"/>
</dbReference>
<proteinExistence type="inferred from homology"/>
<dbReference type="CDD" id="cd00833">
    <property type="entry name" value="PKS"/>
    <property type="match status" value="1"/>
</dbReference>
<gene>
    <name evidence="5" type="primary">ppsD</name>
    <name evidence="5" type="ORF">AK812_SmicGene7825</name>
</gene>
<sequence length="785" mass="85853">MFDRTARPCASALGAMSKPAELAEVLWPGDISTDFADEVVSILLQRGYCKVRAPVLEQRSMVVDMARRKASFALPHMELEEGFLGRRSRSKVAFLAESESEEPLKGCIDTMSNLADAVGLRMGRELGFEALPRLQQLLLREPLARGERSSLSPGPLSDEEVERGLVEQYVSFLRTRRLCVLYVLEAQKGCLELYPQGAKTALKVPVSAGTLVLFRSDELSYAYVQSGHDVALQGWVVSTQDQVALEGIDGDYEGLQDLYGVPRVQGQLMPIADQVNIMSAACKLPACVDSLDQNYIMYSAQTDTFIEIPLLRWDVNLYYTDNPEASPVPKSYTKHAGLLSDNDILGFDNDFFGIPEKHASSYPPCIRLGLEKCFESLQHRGYTKQSIRGQNLPLYVADIGHEFDPFFRYLEDPDTWANGRQLNLPSAGLIAYHLDLRGPAQCVDTACSSSLVSSNLLFNYLRKRPDPSVKEAISASLMTCLAHTTFIGLSGAGMLGRTGRCKSFDNSANGYARGEAITSMVWKVPDEAKDVEERLGLFVTGFVNQDGRSASLTAPNGPSQQLCVRSSLRLGGLLPQEVVCTENHGTGTALGDPIEVGSVRAVFWRNRDAPIIVTTGKSHQGHSEASAGNCGIMKIVNTIRHWTAPAQCHLQNLNAHIDDAGFPGLFPVECCNLSADERGIISGLNSFGFGGTNSRGEIWAMSRSVMRRNSDKALASVRKWEGQAQEIAVTVPCNSCGEPMHYLDGRALQGGAGTHHCTDIREDVASYETCSNCYTGAYHYRGTLA</sequence>
<keyword evidence="1" id="KW-0596">Phosphopantetheine</keyword>
<dbReference type="AlphaFoldDB" id="A0A1Q9EMM9"/>
<dbReference type="Pfam" id="PF02801">
    <property type="entry name" value="Ketoacyl-synt_C"/>
    <property type="match status" value="1"/>
</dbReference>
<dbReference type="OrthoDB" id="329835at2759"/>
<dbReference type="EMBL" id="LSRX01000112">
    <property type="protein sequence ID" value="OLQ08682.1"/>
    <property type="molecule type" value="Genomic_DNA"/>
</dbReference>
<dbReference type="SUPFAM" id="SSF53901">
    <property type="entry name" value="Thiolase-like"/>
    <property type="match status" value="1"/>
</dbReference>
<dbReference type="NCBIfam" id="TIGR04556">
    <property type="entry name" value="PKS_assoc"/>
    <property type="match status" value="1"/>
</dbReference>
<dbReference type="GO" id="GO:0006633">
    <property type="term" value="P:fatty acid biosynthetic process"/>
    <property type="evidence" value="ECO:0007669"/>
    <property type="project" value="TreeGrafter"/>
</dbReference>
<evidence type="ECO:0000313" key="5">
    <source>
        <dbReference type="EMBL" id="OLQ08682.1"/>
    </source>
</evidence>
<dbReference type="Proteomes" id="UP000186817">
    <property type="component" value="Unassembled WGS sequence"/>
</dbReference>
<comment type="caution">
    <text evidence="5">The sequence shown here is derived from an EMBL/GenBank/DDBJ whole genome shotgun (WGS) entry which is preliminary data.</text>
</comment>
<dbReference type="Pfam" id="PF00109">
    <property type="entry name" value="ketoacyl-synt"/>
    <property type="match status" value="1"/>
</dbReference>
<evidence type="ECO:0000313" key="6">
    <source>
        <dbReference type="Proteomes" id="UP000186817"/>
    </source>
</evidence>
<dbReference type="InterPro" id="IPR030834">
    <property type="entry name" value="PKS_assoc_dom"/>
</dbReference>
<evidence type="ECO:0000259" key="4">
    <source>
        <dbReference type="PROSITE" id="PS52004"/>
    </source>
</evidence>
<organism evidence="5 6">
    <name type="scientific">Symbiodinium microadriaticum</name>
    <name type="common">Dinoflagellate</name>
    <name type="synonym">Zooxanthella microadriatica</name>
    <dbReference type="NCBI Taxonomy" id="2951"/>
    <lineage>
        <taxon>Eukaryota</taxon>
        <taxon>Sar</taxon>
        <taxon>Alveolata</taxon>
        <taxon>Dinophyceae</taxon>
        <taxon>Suessiales</taxon>
        <taxon>Symbiodiniaceae</taxon>
        <taxon>Symbiodinium</taxon>
    </lineage>
</organism>
<feature type="domain" description="Ketosynthase family 3 (KS3)" evidence="4">
    <location>
        <begin position="272"/>
        <end position="700"/>
    </location>
</feature>
<dbReference type="InterPro" id="IPR014030">
    <property type="entry name" value="Ketoacyl_synth_N"/>
</dbReference>
<dbReference type="InterPro" id="IPR016039">
    <property type="entry name" value="Thiolase-like"/>
</dbReference>
<dbReference type="GO" id="GO:0004312">
    <property type="term" value="F:fatty acid synthase activity"/>
    <property type="evidence" value="ECO:0007669"/>
    <property type="project" value="TreeGrafter"/>
</dbReference>
<evidence type="ECO:0000256" key="1">
    <source>
        <dbReference type="ARBA" id="ARBA00022450"/>
    </source>
</evidence>
<keyword evidence="6" id="KW-1185">Reference proteome</keyword>
<protein>
    <submittedName>
        <fullName evidence="5">Phthiocerol synthesis polyketide synthase type I PpsD</fullName>
    </submittedName>
</protein>
<dbReference type="InterPro" id="IPR020841">
    <property type="entry name" value="PKS_Beta-ketoAc_synthase_dom"/>
</dbReference>
<evidence type="ECO:0000256" key="2">
    <source>
        <dbReference type="ARBA" id="ARBA00022553"/>
    </source>
</evidence>
<comment type="similarity">
    <text evidence="3">Belongs to the thiolase-like superfamily. Beta-ketoacyl-ACP synthases family.</text>
</comment>
<dbReference type="PANTHER" id="PTHR43775">
    <property type="entry name" value="FATTY ACID SYNTHASE"/>
    <property type="match status" value="1"/>
</dbReference>
<dbReference type="InterPro" id="IPR050091">
    <property type="entry name" value="PKS_NRPS_Biosynth_Enz"/>
</dbReference>
<name>A0A1Q9EMM9_SYMMI</name>
<dbReference type="PANTHER" id="PTHR43775:SF37">
    <property type="entry name" value="SI:DKEY-61P9.11"/>
    <property type="match status" value="1"/>
</dbReference>
<dbReference type="InterPro" id="IPR014031">
    <property type="entry name" value="Ketoacyl_synth_C"/>
</dbReference>
<dbReference type="SMART" id="SM00825">
    <property type="entry name" value="PKS_KS"/>
    <property type="match status" value="1"/>
</dbReference>
<reference evidence="5 6" key="1">
    <citation type="submission" date="2016-02" db="EMBL/GenBank/DDBJ databases">
        <title>Genome analysis of coral dinoflagellate symbionts highlights evolutionary adaptations to a symbiotic lifestyle.</title>
        <authorList>
            <person name="Aranda M."/>
            <person name="Li Y."/>
            <person name="Liew Y.J."/>
            <person name="Baumgarten S."/>
            <person name="Simakov O."/>
            <person name="Wilson M."/>
            <person name="Piel J."/>
            <person name="Ashoor H."/>
            <person name="Bougouffa S."/>
            <person name="Bajic V.B."/>
            <person name="Ryu T."/>
            <person name="Ravasi T."/>
            <person name="Bayer T."/>
            <person name="Micklem G."/>
            <person name="Kim H."/>
            <person name="Bhak J."/>
            <person name="Lajeunesse T.C."/>
            <person name="Voolstra C.R."/>
        </authorList>
    </citation>
    <scope>NUCLEOTIDE SEQUENCE [LARGE SCALE GENOMIC DNA]</scope>
    <source>
        <strain evidence="5 6">CCMP2467</strain>
    </source>
</reference>
<dbReference type="OMA" id="WITENHG"/>
<evidence type="ECO:0000256" key="3">
    <source>
        <dbReference type="RuleBase" id="RU003694"/>
    </source>
</evidence>
<keyword evidence="2" id="KW-0597">Phosphoprotein</keyword>
<dbReference type="PROSITE" id="PS52004">
    <property type="entry name" value="KS3_2"/>
    <property type="match status" value="1"/>
</dbReference>
<keyword evidence="3" id="KW-0808">Transferase</keyword>
<accession>A0A1Q9EMM9</accession>